<organism evidence="1 2">
    <name type="scientific">Rhabditophanes sp. KR3021</name>
    <dbReference type="NCBI Taxonomy" id="114890"/>
    <lineage>
        <taxon>Eukaryota</taxon>
        <taxon>Metazoa</taxon>
        <taxon>Ecdysozoa</taxon>
        <taxon>Nematoda</taxon>
        <taxon>Chromadorea</taxon>
        <taxon>Rhabditida</taxon>
        <taxon>Tylenchina</taxon>
        <taxon>Panagrolaimomorpha</taxon>
        <taxon>Strongyloidoidea</taxon>
        <taxon>Alloionematidae</taxon>
        <taxon>Rhabditophanes</taxon>
    </lineage>
</organism>
<accession>A0AC35UI57</accession>
<dbReference type="Proteomes" id="UP000095286">
    <property type="component" value="Unplaced"/>
</dbReference>
<reference evidence="2" key="1">
    <citation type="submission" date="2016-11" db="UniProtKB">
        <authorList>
            <consortium name="WormBaseParasite"/>
        </authorList>
    </citation>
    <scope>IDENTIFICATION</scope>
    <source>
        <strain evidence="2">KR3021</strain>
    </source>
</reference>
<name>A0AC35UI57_9BILA</name>
<evidence type="ECO:0000313" key="1">
    <source>
        <dbReference type="Proteomes" id="UP000095286"/>
    </source>
</evidence>
<sequence length="523" mass="60198">MLGIPFLQNYIQSVVKEQTVADNVDWLNYYVTSMMLAFFSLMISAKQYFGSPIQCWNPSEFTGSWSSYAEQLCFIQSSYYVPFENEIPTDAYSRRDQVTYYRWVPIVLALQAIFFFLPNWLWNMCHKQTTVNPRSIVAEVRKSVGLNGKAREEEIDGLAHHISDVLGQFNHNCIKKVSTAQSGYNATATLELLSLAQILRNIKGYLYCILIKIISAMYLCTKLCYVINAVGQLLVLNHFLGGDYLSWGFQTMFEIARGEGVRESEIFPRVIMCDFKVRNLGQNQAHSVQCVIMMNMINEKLYLFLYFWLIGIAFLTTLNFLYYLIIMSIPSLRANQAISGLKKEFQTKRDYNHRVCLDRFVHKFLRPDGVLLLIFIRNHIGGRVTFDLTNAMYKLYKENGCLEDNNTSNGHKRLLGVESNGSNSTQTTNTPEKRPIHFPQSPKLENEYEIHPETYKSTPYNPTRLLPTFRPNPSAPSVTYPNIPSIDDVDHHNMDTLKLSDINTDHIEEINERQLSPSMQSSV</sequence>
<proteinExistence type="predicted"/>
<protein>
    <submittedName>
        <fullName evidence="2">Innexin</fullName>
    </submittedName>
</protein>
<dbReference type="WBParaSite" id="RSKR_0001161800.2">
    <property type="protein sequence ID" value="RSKR_0001161800.2"/>
    <property type="gene ID" value="RSKR_0001161800"/>
</dbReference>
<evidence type="ECO:0000313" key="2">
    <source>
        <dbReference type="WBParaSite" id="RSKR_0001161800.2"/>
    </source>
</evidence>